<name>A0ACD5XHE1_AVESA</name>
<evidence type="ECO:0000313" key="1">
    <source>
        <dbReference type="EnsemblPlants" id="AVESA.00010b.r2.4DG0790300.1.CDS.1"/>
    </source>
</evidence>
<accession>A0ACD5XHE1</accession>
<dbReference type="EnsemblPlants" id="AVESA.00010b.r2.4DG0790300.1">
    <property type="protein sequence ID" value="AVESA.00010b.r2.4DG0790300.1.CDS.1"/>
    <property type="gene ID" value="AVESA.00010b.r2.4DG0790300"/>
</dbReference>
<organism evidence="1 2">
    <name type="scientific">Avena sativa</name>
    <name type="common">Oat</name>
    <dbReference type="NCBI Taxonomy" id="4498"/>
    <lineage>
        <taxon>Eukaryota</taxon>
        <taxon>Viridiplantae</taxon>
        <taxon>Streptophyta</taxon>
        <taxon>Embryophyta</taxon>
        <taxon>Tracheophyta</taxon>
        <taxon>Spermatophyta</taxon>
        <taxon>Magnoliopsida</taxon>
        <taxon>Liliopsida</taxon>
        <taxon>Poales</taxon>
        <taxon>Poaceae</taxon>
        <taxon>BOP clade</taxon>
        <taxon>Pooideae</taxon>
        <taxon>Poodae</taxon>
        <taxon>Poeae</taxon>
        <taxon>Poeae Chloroplast Group 1 (Aveneae type)</taxon>
        <taxon>Aveninae</taxon>
        <taxon>Avena</taxon>
    </lineage>
</organism>
<dbReference type="Proteomes" id="UP001732700">
    <property type="component" value="Chromosome 4D"/>
</dbReference>
<reference evidence="1" key="2">
    <citation type="submission" date="2025-09" db="UniProtKB">
        <authorList>
            <consortium name="EnsemblPlants"/>
        </authorList>
    </citation>
    <scope>IDENTIFICATION</scope>
</reference>
<reference evidence="1" key="1">
    <citation type="submission" date="2021-05" db="EMBL/GenBank/DDBJ databases">
        <authorList>
            <person name="Scholz U."/>
            <person name="Mascher M."/>
            <person name="Fiebig A."/>
        </authorList>
    </citation>
    <scope>NUCLEOTIDE SEQUENCE [LARGE SCALE GENOMIC DNA]</scope>
</reference>
<protein>
    <submittedName>
        <fullName evidence="1">Uncharacterized protein</fullName>
    </submittedName>
</protein>
<evidence type="ECO:0000313" key="2">
    <source>
        <dbReference type="Proteomes" id="UP001732700"/>
    </source>
</evidence>
<sequence>MEPPWATTAAETGQGTTPPLPNEILTEILARLPAKSIGRFRTVSREWSTMLSSPSFVGLHARLANAMSRCRPRLLLTPARSPSYDGYVYSWRPGGPLEKLMRDDLRLGCPIPNSKPCHGLILIRCSNKGGYLVCNPSTGTMLALPDTYAPLKLTVRRKSAGNLFRIPLFWEVCYGLGYCSVTKKHKVVRIFSDPCGSASSCEVLILDTPSYWRPAAQQPPSYYVDENNPAVFVNGYLHFFIYEAGIITFNTTCETFGLLKLPSPHWQKPLLTELDGCLCFCSEEPGSNAHFLVFLLRDHVEARWEKLCSIDRSAWPESERRLLQSFCIAPLCMYHSDDGRKKIMFGTGTLKVFVVDPDSEDAPEILFTPDGTIIGSCDDDFYLTLGLFEEHLGPVGRTIEEMVFSSPTTKAWSDVLKWMPARSVSELSLVCREWRAMIMTDRFVQSHVIYANLNKSPRVMIILDASYGLYVDLKDFTQPWALVNDPDLLCSQPCHGLNVGSCGTWDFVCNPAMGYYKRIDIETPNDDETFFAGRIGMGYDSKINKHVLVHISYKTKDLVTREYKLECKLRYVKEKLWHMVDAPPIPVADMPPAYVNGKICWMAEPNLVPVSLSCKIVAFNVDADKFEIREGPPCGHNNGRMFMLQLRGALCVACSDKSTNVIDIWMMQDIGSWSMEYHIELSEFLPDYSSENTTPLAVDPNDGRILLNTGRSLGYYNPKMGALETIFRVNKYCLKFCPIICEESLVCPLGPL</sequence>
<keyword evidence="2" id="KW-1185">Reference proteome</keyword>
<proteinExistence type="predicted"/>